<dbReference type="InterPro" id="IPR027417">
    <property type="entry name" value="P-loop_NTPase"/>
</dbReference>
<feature type="domain" description="Clp R" evidence="4">
    <location>
        <begin position="3"/>
        <end position="144"/>
    </location>
</feature>
<dbReference type="GO" id="GO:0005524">
    <property type="term" value="F:ATP binding"/>
    <property type="evidence" value="ECO:0007669"/>
    <property type="project" value="UniProtKB-KW"/>
</dbReference>
<organism evidence="5 6">
    <name type="scientific">Elizabethkingia anophelis</name>
    <dbReference type="NCBI Taxonomy" id="1117645"/>
    <lineage>
        <taxon>Bacteria</taxon>
        <taxon>Pseudomonadati</taxon>
        <taxon>Bacteroidota</taxon>
        <taxon>Flavobacteriia</taxon>
        <taxon>Flavobacteriales</taxon>
        <taxon>Weeksellaceae</taxon>
        <taxon>Elizabethkingia</taxon>
    </lineage>
</organism>
<reference evidence="5 6" key="1">
    <citation type="submission" date="2018-06" db="EMBL/GenBank/DDBJ databases">
        <authorList>
            <consortium name="Pathogen Informatics"/>
            <person name="Doyle S."/>
        </authorList>
    </citation>
    <scope>NUCLEOTIDE SEQUENCE [LARGE SCALE GENOMIC DNA]</scope>
    <source>
        <strain evidence="5 6">NCTC10588</strain>
    </source>
</reference>
<dbReference type="EMBL" id="UFYD01000001">
    <property type="protein sequence ID" value="STD11624.1"/>
    <property type="molecule type" value="Genomic_DNA"/>
</dbReference>
<evidence type="ECO:0000313" key="6">
    <source>
        <dbReference type="Proteomes" id="UP000254876"/>
    </source>
</evidence>
<dbReference type="InterPro" id="IPR050130">
    <property type="entry name" value="ClpA_ClpB"/>
</dbReference>
<dbReference type="PROSITE" id="PS51903">
    <property type="entry name" value="CLP_R"/>
    <property type="match status" value="1"/>
</dbReference>
<dbReference type="Gene3D" id="1.10.1780.10">
    <property type="entry name" value="Clp, N-terminal domain"/>
    <property type="match status" value="1"/>
</dbReference>
<evidence type="ECO:0000256" key="3">
    <source>
        <dbReference type="PROSITE-ProRule" id="PRU01251"/>
    </source>
</evidence>
<dbReference type="Pfam" id="PF02861">
    <property type="entry name" value="Clp_N"/>
    <property type="match status" value="1"/>
</dbReference>
<dbReference type="PANTHER" id="PTHR11638:SF18">
    <property type="entry name" value="HEAT SHOCK PROTEIN 104"/>
    <property type="match status" value="1"/>
</dbReference>
<proteinExistence type="predicted"/>
<evidence type="ECO:0000259" key="4">
    <source>
        <dbReference type="PROSITE" id="PS51903"/>
    </source>
</evidence>
<dbReference type="SUPFAM" id="SSF81923">
    <property type="entry name" value="Double Clp-N motif"/>
    <property type="match status" value="1"/>
</dbReference>
<dbReference type="InterPro" id="IPR004176">
    <property type="entry name" value="Clp_R_N"/>
</dbReference>
<dbReference type="GO" id="GO:0016887">
    <property type="term" value="F:ATP hydrolysis activity"/>
    <property type="evidence" value="ECO:0007669"/>
    <property type="project" value="TreeGrafter"/>
</dbReference>
<keyword evidence="1" id="KW-0547">Nucleotide-binding</keyword>
<protein>
    <submittedName>
        <fullName evidence="5">Chaperone protein ClpB</fullName>
    </submittedName>
</protein>
<accession>A0A7Z7LZ50</accession>
<comment type="caution">
    <text evidence="5">The sequence shown here is derived from an EMBL/GenBank/DDBJ whole genome shotgun (WGS) entry which is preliminary data.</text>
</comment>
<dbReference type="Proteomes" id="UP000254876">
    <property type="component" value="Unassembled WGS sequence"/>
</dbReference>
<evidence type="ECO:0000313" key="5">
    <source>
        <dbReference type="EMBL" id="STD11624.1"/>
    </source>
</evidence>
<dbReference type="SUPFAM" id="SSF52540">
    <property type="entry name" value="P-loop containing nucleoside triphosphate hydrolases"/>
    <property type="match status" value="1"/>
</dbReference>
<gene>
    <name evidence="5" type="primary">clpB_2</name>
    <name evidence="5" type="ORF">NCTC10588_03450</name>
</gene>
<dbReference type="InterPro" id="IPR036628">
    <property type="entry name" value="Clp_N_dom_sf"/>
</dbReference>
<dbReference type="PANTHER" id="PTHR11638">
    <property type="entry name" value="ATP-DEPENDENT CLP PROTEASE"/>
    <property type="match status" value="1"/>
</dbReference>
<evidence type="ECO:0000256" key="2">
    <source>
        <dbReference type="ARBA" id="ARBA00022840"/>
    </source>
</evidence>
<keyword evidence="2" id="KW-0067">ATP-binding</keyword>
<dbReference type="AlphaFoldDB" id="A0A7Z7LZ50"/>
<dbReference type="Gene3D" id="3.40.50.300">
    <property type="entry name" value="P-loop containing nucleotide triphosphate hydrolases"/>
    <property type="match status" value="1"/>
</dbReference>
<keyword evidence="3" id="KW-0677">Repeat</keyword>
<sequence length="209" mass="23163">MQLDKFTIKSQEAIQRAQQLAMENEHQAIECGHMLKGIMEVDENVIPFIFKKLSINHQHVTAALDGIVTGYAKVSGGQQYLSHTVNEALTKAQSAAKSMKDDYVSLEHIIIGLMKVNDPVASLLKDSGLNEKDLTSAIKELRKGGRVTSHSAEDTYNSLSRYAINLNERAQSGKLDPVIGRDDEIRRVLQILARRSKNNPILVGEPGSW</sequence>
<dbReference type="GO" id="GO:0034605">
    <property type="term" value="P:cellular response to heat"/>
    <property type="evidence" value="ECO:0007669"/>
    <property type="project" value="TreeGrafter"/>
</dbReference>
<evidence type="ECO:0000256" key="1">
    <source>
        <dbReference type="ARBA" id="ARBA00022741"/>
    </source>
</evidence>
<dbReference type="GO" id="GO:0005737">
    <property type="term" value="C:cytoplasm"/>
    <property type="evidence" value="ECO:0007669"/>
    <property type="project" value="TreeGrafter"/>
</dbReference>
<name>A0A7Z7LZ50_9FLAO</name>